<reference evidence="2 3" key="1">
    <citation type="submission" date="2013-09" db="EMBL/GenBank/DDBJ databases">
        <authorList>
            <consortium name="DOE Joint Genome Institute"/>
            <person name="Klenk H.-P."/>
            <person name="Huntemann M."/>
            <person name="Han J."/>
            <person name="Chen A."/>
            <person name="Kyrpides N."/>
            <person name="Mavromatis K."/>
            <person name="Markowitz V."/>
            <person name="Palaniappan K."/>
            <person name="Ivanova N."/>
            <person name="Schaumberg A."/>
            <person name="Pati A."/>
            <person name="Liolios K."/>
            <person name="Nordberg H.P."/>
            <person name="Cantor M.N."/>
            <person name="Hua S.X."/>
            <person name="Woyke T."/>
        </authorList>
    </citation>
    <scope>NUCLEOTIDE SEQUENCE [LARGE SCALE GENOMIC DNA]</scope>
    <source>
        <strain evidence="2 3">DSM 14336</strain>
    </source>
</reference>
<dbReference type="Proteomes" id="UP000018780">
    <property type="component" value="Chromosome"/>
</dbReference>
<accession>V9VYY3</accession>
<evidence type="ECO:0000313" key="2">
    <source>
        <dbReference type="EMBL" id="AHD03153.1"/>
    </source>
</evidence>
<name>V9VYY3_9RHOB</name>
<keyword evidence="3" id="KW-1185">Reference proteome</keyword>
<dbReference type="GO" id="GO:0003677">
    <property type="term" value="F:DNA binding"/>
    <property type="evidence" value="ECO:0007669"/>
    <property type="project" value="InterPro"/>
</dbReference>
<dbReference type="SUPFAM" id="SSF56349">
    <property type="entry name" value="DNA breaking-rejoining enzymes"/>
    <property type="match status" value="1"/>
</dbReference>
<protein>
    <recommendedName>
        <fullName evidence="4">Tyr recombinase domain-containing protein</fullName>
    </recommendedName>
</protein>
<dbReference type="GO" id="GO:0006310">
    <property type="term" value="P:DNA recombination"/>
    <property type="evidence" value="ECO:0007669"/>
    <property type="project" value="UniProtKB-KW"/>
</dbReference>
<dbReference type="Gene3D" id="1.10.443.10">
    <property type="entry name" value="Intergrase catalytic core"/>
    <property type="match status" value="1"/>
</dbReference>
<dbReference type="KEGG" id="lmd:METH_14810"/>
<keyword evidence="1" id="KW-0233">DNA recombination</keyword>
<evidence type="ECO:0000313" key="3">
    <source>
        <dbReference type="Proteomes" id="UP000018780"/>
    </source>
</evidence>
<gene>
    <name evidence="2" type="ORF">METH_14810</name>
</gene>
<dbReference type="PATRIC" id="fig|999552.6.peg.2966"/>
<dbReference type="EMBL" id="CP006773">
    <property type="protein sequence ID" value="AHD03153.1"/>
    <property type="molecule type" value="Genomic_DNA"/>
</dbReference>
<proteinExistence type="predicted"/>
<dbReference type="AlphaFoldDB" id="V9VYY3"/>
<organism evidence="2 3">
    <name type="scientific">Leisingera methylohalidivorans DSM 14336</name>
    <dbReference type="NCBI Taxonomy" id="999552"/>
    <lineage>
        <taxon>Bacteria</taxon>
        <taxon>Pseudomonadati</taxon>
        <taxon>Pseudomonadota</taxon>
        <taxon>Alphaproteobacteria</taxon>
        <taxon>Rhodobacterales</taxon>
        <taxon>Roseobacteraceae</taxon>
        <taxon>Leisingera</taxon>
    </lineage>
</organism>
<dbReference type="HOGENOM" id="CLU_2369378_0_0_5"/>
<dbReference type="GO" id="GO:0015074">
    <property type="term" value="P:DNA integration"/>
    <property type="evidence" value="ECO:0007669"/>
    <property type="project" value="InterPro"/>
</dbReference>
<dbReference type="InterPro" id="IPR011010">
    <property type="entry name" value="DNA_brk_join_enz"/>
</dbReference>
<evidence type="ECO:0008006" key="4">
    <source>
        <dbReference type="Google" id="ProtNLM"/>
    </source>
</evidence>
<sequence length="95" mass="10903">MEWAHFQGGYMDVVQEKTGARPSIFCPERLQIFLEKLPRRGKHILAKNITQHLSKRRAQSLVAEVRKKIEAEDFVIHGWRNTVAKELAEAGCSDT</sequence>
<dbReference type="InterPro" id="IPR013762">
    <property type="entry name" value="Integrase-like_cat_sf"/>
</dbReference>
<evidence type="ECO:0000256" key="1">
    <source>
        <dbReference type="ARBA" id="ARBA00023172"/>
    </source>
</evidence>